<feature type="coiled-coil region" evidence="1">
    <location>
        <begin position="458"/>
        <end position="539"/>
    </location>
</feature>
<evidence type="ECO:0000313" key="4">
    <source>
        <dbReference type="Proteomes" id="UP001152795"/>
    </source>
</evidence>
<comment type="caution">
    <text evidence="3">The sequence shown here is derived from an EMBL/GenBank/DDBJ whole genome shotgun (WGS) entry which is preliminary data.</text>
</comment>
<protein>
    <submittedName>
        <fullName evidence="3">Uncharacterized protein</fullName>
    </submittedName>
</protein>
<accession>A0A6S7HQI9</accession>
<keyword evidence="4" id="KW-1185">Reference proteome</keyword>
<name>A0A6S7HQI9_PARCT</name>
<proteinExistence type="predicted"/>
<feature type="region of interest" description="Disordered" evidence="2">
    <location>
        <begin position="606"/>
        <end position="631"/>
    </location>
</feature>
<feature type="compositionally biased region" description="Polar residues" evidence="2">
    <location>
        <begin position="606"/>
        <end position="615"/>
    </location>
</feature>
<dbReference type="AlphaFoldDB" id="A0A6S7HQI9"/>
<evidence type="ECO:0000313" key="3">
    <source>
        <dbReference type="EMBL" id="CAB3997810.1"/>
    </source>
</evidence>
<organism evidence="3 4">
    <name type="scientific">Paramuricea clavata</name>
    <name type="common">Red gorgonian</name>
    <name type="synonym">Violescent sea-whip</name>
    <dbReference type="NCBI Taxonomy" id="317549"/>
    <lineage>
        <taxon>Eukaryota</taxon>
        <taxon>Metazoa</taxon>
        <taxon>Cnidaria</taxon>
        <taxon>Anthozoa</taxon>
        <taxon>Octocorallia</taxon>
        <taxon>Malacalcyonacea</taxon>
        <taxon>Plexauridae</taxon>
        <taxon>Paramuricea</taxon>
    </lineage>
</organism>
<feature type="compositionally biased region" description="Polar residues" evidence="2">
    <location>
        <begin position="666"/>
        <end position="678"/>
    </location>
</feature>
<evidence type="ECO:0000256" key="2">
    <source>
        <dbReference type="SAM" id="MobiDB-lite"/>
    </source>
</evidence>
<feature type="region of interest" description="Disordered" evidence="2">
    <location>
        <begin position="237"/>
        <end position="256"/>
    </location>
</feature>
<reference evidence="3" key="1">
    <citation type="submission" date="2020-04" db="EMBL/GenBank/DDBJ databases">
        <authorList>
            <person name="Alioto T."/>
            <person name="Alioto T."/>
            <person name="Gomez Garrido J."/>
        </authorList>
    </citation>
    <scope>NUCLEOTIDE SEQUENCE</scope>
    <source>
        <strain evidence="3">A484AB</strain>
    </source>
</reference>
<dbReference type="Proteomes" id="UP001152795">
    <property type="component" value="Unassembled WGS sequence"/>
</dbReference>
<dbReference type="EMBL" id="CACRXK020003194">
    <property type="protein sequence ID" value="CAB3997810.1"/>
    <property type="molecule type" value="Genomic_DNA"/>
</dbReference>
<gene>
    <name evidence="3" type="ORF">PACLA_8A061616</name>
</gene>
<sequence length="715" mass="80231">MLIHDGDTYLWTGSLADLKCFVDEILNLKGKWSSPGGEAKLFCATKPDFVIKWFGWRSQKLVIQVDSAENFLTQKFESLVNKSKGNKADSKNGTDGVLLAMAIQRILLSWRVKQKESEAAIRRQDDVICTLNEENQFLKARLLALEESFLKITYNVNKDKEPGLSVYKAKSIDKAAAFHASEQSNKSNLSSINTELLNTSHGNSLARHNNNGQCNADDLNNNQIDFANDDAVFSSKQQNENNTHKGINSNLQSESQQSTNIEGNKLRYDLAMADGHAMYSSVINTLLPDNNHLTDTNSDLAKDLSSTRTINDEITALAMKNLKLSWAGDFESLKRVVSDYIKFDGRWTSPGGEKKVCSNPDTSITWWKNKKFLLVEGNQAERIIELFIVILTNIASFRPSDRPGNINIDLPNSDKINLVSSCSCKCNNLTVDIEGIKLDNVVLESRMEHKTNTNTEIINNVQQELLKLQSKCDMLADRVGNIESSNDERDSDTIASLERQNKFLVEEVKTLNFKLENLEKKAKAENAKAENAINIHANDISSPKTTHVNNEMHVMSISNLIPSPKTTHVNNEMHVMSISNLIVDDSEEISIVSSVNDPYHTNVGHNTCNGNQPSGSLPKEPCYPHESNQQQSIPVRITSIRKSKQTRKKVNLRQTELNRSNTVYSVESCVSTQGSKQSRSSDKNKSHNNHRKTNNEGFCTGLSMRDKIGWFNFYY</sequence>
<evidence type="ECO:0000256" key="1">
    <source>
        <dbReference type="SAM" id="Coils"/>
    </source>
</evidence>
<keyword evidence="1" id="KW-0175">Coiled coil</keyword>
<feature type="region of interest" description="Disordered" evidence="2">
    <location>
        <begin position="666"/>
        <end position="698"/>
    </location>
</feature>